<name>A0A9P0QJQ3_9ASCO</name>
<dbReference type="AlphaFoldDB" id="A0A9P0QJQ3"/>
<sequence length="167" mass="18723">MPPKLTKSKQSSITILKFKRAKSTYLIPLDLSGKSSQTIKNLTTTLSAVIEQSGGIQLVEDEVNEAGDIEIPKSEFIDEDDQIEVPKSEFAENIDDEANDNKVFKIAPEDIRIAVPKDKSSPYANEWIELSKDSDLSSLVFNDYDILAFAYLEEPFNVVEAAYEEQQ</sequence>
<accession>A0A9P0QJQ3</accession>
<evidence type="ECO:0000313" key="1">
    <source>
        <dbReference type="EMBL" id="CAH2350394.1"/>
    </source>
</evidence>
<protein>
    <submittedName>
        <fullName evidence="1">Uncharacterized protein</fullName>
    </submittedName>
</protein>
<comment type="caution">
    <text evidence="1">The sequence shown here is derived from an EMBL/GenBank/DDBJ whole genome shotgun (WGS) entry which is preliminary data.</text>
</comment>
<dbReference type="Proteomes" id="UP000837801">
    <property type="component" value="Unassembled WGS sequence"/>
</dbReference>
<organism evidence="1 2">
    <name type="scientific">[Candida] railenensis</name>
    <dbReference type="NCBI Taxonomy" id="45579"/>
    <lineage>
        <taxon>Eukaryota</taxon>
        <taxon>Fungi</taxon>
        <taxon>Dikarya</taxon>
        <taxon>Ascomycota</taxon>
        <taxon>Saccharomycotina</taxon>
        <taxon>Pichiomycetes</taxon>
        <taxon>Debaryomycetaceae</taxon>
        <taxon>Kurtzmaniella</taxon>
    </lineage>
</organism>
<reference evidence="1" key="1">
    <citation type="submission" date="2022-03" db="EMBL/GenBank/DDBJ databases">
        <authorList>
            <person name="Legras J.-L."/>
            <person name="Devillers H."/>
            <person name="Grondin C."/>
        </authorList>
    </citation>
    <scope>NUCLEOTIDE SEQUENCE</scope>
    <source>
        <strain evidence="1">CLIB 1423</strain>
    </source>
</reference>
<proteinExistence type="predicted"/>
<dbReference type="OrthoDB" id="4079690at2759"/>
<evidence type="ECO:0000313" key="2">
    <source>
        <dbReference type="Proteomes" id="UP000837801"/>
    </source>
</evidence>
<dbReference type="EMBL" id="CAKXYY010000001">
    <property type="protein sequence ID" value="CAH2350394.1"/>
    <property type="molecule type" value="Genomic_DNA"/>
</dbReference>
<gene>
    <name evidence="1" type="ORF">CLIB1423_01S09098</name>
</gene>
<keyword evidence="2" id="KW-1185">Reference proteome</keyword>